<dbReference type="AlphaFoldDB" id="A0AAD9UMA6"/>
<dbReference type="RefSeq" id="XP_067801656.1">
    <property type="nucleotide sequence ID" value="XM_067948735.1"/>
</dbReference>
<sequence>MDPPSKRRHLSLSARQHARLERQVEKLHVNARSKLKSKIYEMRKCALAPDSHSGVLVVKSSLTRFSNALLECSSKAAEAVNAAGTSSNL</sequence>
<evidence type="ECO:0000313" key="2">
    <source>
        <dbReference type="Proteomes" id="UP001214638"/>
    </source>
</evidence>
<comment type="caution">
    <text evidence="1">The sequence shown here is derived from an EMBL/GenBank/DDBJ whole genome shotgun (WGS) entry which is preliminary data.</text>
</comment>
<dbReference type="KEGG" id="bdw:94338022"/>
<gene>
    <name evidence="1" type="ORF">BdWA1_003725</name>
</gene>
<organism evidence="1 2">
    <name type="scientific">Babesia duncani</name>
    <dbReference type="NCBI Taxonomy" id="323732"/>
    <lineage>
        <taxon>Eukaryota</taxon>
        <taxon>Sar</taxon>
        <taxon>Alveolata</taxon>
        <taxon>Apicomplexa</taxon>
        <taxon>Aconoidasida</taxon>
        <taxon>Piroplasmida</taxon>
        <taxon>Babesiidae</taxon>
        <taxon>Babesia</taxon>
    </lineage>
</organism>
<name>A0AAD9UMA6_9APIC</name>
<accession>A0AAD9UMA6</accession>
<evidence type="ECO:0000313" key="1">
    <source>
        <dbReference type="EMBL" id="KAK2194813.1"/>
    </source>
</evidence>
<dbReference type="GeneID" id="94338022"/>
<reference evidence="1" key="1">
    <citation type="journal article" date="2023" name="Nat. Microbiol.">
        <title>Babesia duncani multi-omics identifies virulence factors and drug targets.</title>
        <authorList>
            <person name="Singh P."/>
            <person name="Lonardi S."/>
            <person name="Liang Q."/>
            <person name="Vydyam P."/>
            <person name="Khabirova E."/>
            <person name="Fang T."/>
            <person name="Gihaz S."/>
            <person name="Thekkiniath J."/>
            <person name="Munshi M."/>
            <person name="Abel S."/>
            <person name="Ciampossin L."/>
            <person name="Batugedara G."/>
            <person name="Gupta M."/>
            <person name="Lu X.M."/>
            <person name="Lenz T."/>
            <person name="Chakravarty S."/>
            <person name="Cornillot E."/>
            <person name="Hu Y."/>
            <person name="Ma W."/>
            <person name="Gonzalez L.M."/>
            <person name="Sanchez S."/>
            <person name="Estrada K."/>
            <person name="Sanchez-Flores A."/>
            <person name="Montero E."/>
            <person name="Harb O.S."/>
            <person name="Le Roch K.G."/>
            <person name="Mamoun C.B."/>
        </authorList>
    </citation>
    <scope>NUCLEOTIDE SEQUENCE</scope>
    <source>
        <strain evidence="1">WA1</strain>
    </source>
</reference>
<protein>
    <submittedName>
        <fullName evidence="1">Uncharacterized protein</fullName>
    </submittedName>
</protein>
<dbReference type="Proteomes" id="UP001214638">
    <property type="component" value="Unassembled WGS sequence"/>
</dbReference>
<keyword evidence="2" id="KW-1185">Reference proteome</keyword>
<dbReference type="EMBL" id="JALLKP010000041">
    <property type="protein sequence ID" value="KAK2194813.1"/>
    <property type="molecule type" value="Genomic_DNA"/>
</dbReference>
<proteinExistence type="predicted"/>